<organism evidence="3">
    <name type="scientific">uncultured Poseidoniia archaeon</name>
    <dbReference type="NCBI Taxonomy" id="1697135"/>
    <lineage>
        <taxon>Archaea</taxon>
        <taxon>Methanobacteriati</taxon>
        <taxon>Thermoplasmatota</taxon>
        <taxon>Candidatus Poseidoniia</taxon>
        <taxon>environmental samples</taxon>
    </lineage>
</organism>
<dbReference type="InterPro" id="IPR006591">
    <property type="entry name" value="RNAP_P/RPABC4"/>
</dbReference>
<dbReference type="Gene3D" id="2.20.28.30">
    <property type="entry name" value="RNA polymerase ii, chain L"/>
    <property type="match status" value="1"/>
</dbReference>
<dbReference type="SMART" id="SM00659">
    <property type="entry name" value="RPOLCX"/>
    <property type="match status" value="1"/>
</dbReference>
<dbReference type="InterPro" id="IPR029040">
    <property type="entry name" value="RPABC4/Spt4"/>
</dbReference>
<name>A0A1B1T922_9ARCH</name>
<dbReference type="SUPFAM" id="SSF63393">
    <property type="entry name" value="RNA polymerase subunits"/>
    <property type="match status" value="1"/>
</dbReference>
<reference evidence="3" key="2">
    <citation type="journal article" date="2015" name="ISME J.">
        <title>A new class of marine Euryarchaeota group II from the Mediterranean deep chlorophyll maximum.</title>
        <authorList>
            <person name="Martin-Cuadrado A.B."/>
            <person name="Garcia-Heredia I."/>
            <person name="Molto A.G."/>
            <person name="Lopez-Ubeda R."/>
            <person name="Kimes N."/>
            <person name="Lopez-Garcia P."/>
            <person name="Moreira D."/>
            <person name="Rodriguez-Valera F."/>
        </authorList>
    </citation>
    <scope>NUCLEOTIDE SEQUENCE</scope>
</reference>
<protein>
    <recommendedName>
        <fullName evidence="4">DNA-directed RNA polymerase subunit P</fullName>
    </recommendedName>
</protein>
<reference evidence="3" key="1">
    <citation type="submission" date="2014-11" db="EMBL/GenBank/DDBJ databases">
        <authorList>
            <person name="Zhu J."/>
            <person name="Qi W."/>
            <person name="Song R."/>
        </authorList>
    </citation>
    <scope>NUCLEOTIDE SEQUENCE</scope>
</reference>
<dbReference type="EMBL" id="KP211800">
    <property type="protein sequence ID" value="ANV78763.1"/>
    <property type="molecule type" value="Genomic_DNA"/>
</dbReference>
<keyword evidence="1" id="KW-0479">Metal-binding</keyword>
<dbReference type="GO" id="GO:0003677">
    <property type="term" value="F:DNA binding"/>
    <property type="evidence" value="ECO:0007669"/>
    <property type="project" value="InterPro"/>
</dbReference>
<evidence type="ECO:0000256" key="1">
    <source>
        <dbReference type="ARBA" id="ARBA00022723"/>
    </source>
</evidence>
<sequence>MVKDAEHMILYKCRRTLRTQRMPYNPTGDVISPFDGVSPMDPMEIRYKCLKCGHLAWVEAGSTGKSCHKCGYRIFTKPRKPGQHKILKAE</sequence>
<dbReference type="AlphaFoldDB" id="A0A1B1T922"/>
<dbReference type="GO" id="GO:0003899">
    <property type="term" value="F:DNA-directed RNA polymerase activity"/>
    <property type="evidence" value="ECO:0007669"/>
    <property type="project" value="InterPro"/>
</dbReference>
<proteinExistence type="predicted"/>
<dbReference type="GO" id="GO:0046872">
    <property type="term" value="F:metal ion binding"/>
    <property type="evidence" value="ECO:0007669"/>
    <property type="project" value="UniProtKB-KW"/>
</dbReference>
<evidence type="ECO:0008006" key="4">
    <source>
        <dbReference type="Google" id="ProtNLM"/>
    </source>
</evidence>
<evidence type="ECO:0000313" key="3">
    <source>
        <dbReference type="EMBL" id="ANV78763.1"/>
    </source>
</evidence>
<keyword evidence="2" id="KW-0862">Zinc</keyword>
<dbReference type="GO" id="GO:0006351">
    <property type="term" value="P:DNA-templated transcription"/>
    <property type="evidence" value="ECO:0007669"/>
    <property type="project" value="InterPro"/>
</dbReference>
<accession>A0A1B1T922</accession>
<evidence type="ECO:0000256" key="2">
    <source>
        <dbReference type="ARBA" id="ARBA00022833"/>
    </source>
</evidence>